<comment type="similarity">
    <text evidence="2">Belongs to the MscS (TC 1.A.23) family.</text>
</comment>
<dbReference type="STRING" id="1229521.D791_02409"/>
<dbReference type="Gene3D" id="2.30.30.60">
    <property type="match status" value="1"/>
</dbReference>
<feature type="compositionally biased region" description="Basic residues" evidence="8">
    <location>
        <begin position="1142"/>
        <end position="1153"/>
    </location>
</feature>
<evidence type="ECO:0000256" key="7">
    <source>
        <dbReference type="SAM" id="Coils"/>
    </source>
</evidence>
<protein>
    <submittedName>
        <fullName evidence="15">Potassium efflux system KefA</fullName>
    </submittedName>
</protein>
<keyword evidence="7" id="KW-0175">Coiled coil</keyword>
<feature type="transmembrane region" description="Helical" evidence="9">
    <location>
        <begin position="607"/>
        <end position="628"/>
    </location>
</feature>
<dbReference type="GO" id="GO:0008381">
    <property type="term" value="F:mechanosensitive monoatomic ion channel activity"/>
    <property type="evidence" value="ECO:0007669"/>
    <property type="project" value="UniProtKB-ARBA"/>
</dbReference>
<feature type="transmembrane region" description="Helical" evidence="9">
    <location>
        <begin position="518"/>
        <end position="543"/>
    </location>
</feature>
<dbReference type="SUPFAM" id="SSF82689">
    <property type="entry name" value="Mechanosensitive channel protein MscS (YggB), C-terminal domain"/>
    <property type="match status" value="1"/>
</dbReference>
<keyword evidence="4 9" id="KW-0812">Transmembrane</keyword>
<feature type="domain" description="Mechanosensitive ion channel transmembrane helices 2/3" evidence="14">
    <location>
        <begin position="918"/>
        <end position="959"/>
    </location>
</feature>
<dbReference type="Pfam" id="PF12794">
    <property type="entry name" value="MscS_TM"/>
    <property type="match status" value="1"/>
</dbReference>
<evidence type="ECO:0000256" key="5">
    <source>
        <dbReference type="ARBA" id="ARBA00022989"/>
    </source>
</evidence>
<organism evidence="15 16">
    <name type="scientific">Nitrincola nitratireducens</name>
    <dbReference type="NCBI Taxonomy" id="1229521"/>
    <lineage>
        <taxon>Bacteria</taxon>
        <taxon>Pseudomonadati</taxon>
        <taxon>Pseudomonadota</taxon>
        <taxon>Gammaproteobacteria</taxon>
        <taxon>Oceanospirillales</taxon>
        <taxon>Oceanospirillaceae</taxon>
        <taxon>Nitrincola</taxon>
    </lineage>
</organism>
<dbReference type="InterPro" id="IPR010920">
    <property type="entry name" value="LSM_dom_sf"/>
</dbReference>
<evidence type="ECO:0000256" key="2">
    <source>
        <dbReference type="ARBA" id="ARBA00008017"/>
    </source>
</evidence>
<feature type="domain" description="Mechanosensitive ion channel MscS" evidence="11">
    <location>
        <begin position="961"/>
        <end position="1026"/>
    </location>
</feature>
<reference evidence="15 16" key="2">
    <citation type="journal article" date="2015" name="Syst. Appl. Microbiol.">
        <title>Nitrincola nitratireducens sp. nov. isolated from a haloalkaline crater lake.</title>
        <authorList>
            <person name="Singh A."/>
            <person name="Vaidya B."/>
            <person name="Tanuku N.R."/>
            <person name="Pinnaka A.K."/>
        </authorList>
    </citation>
    <scope>NUCLEOTIDE SEQUENCE [LARGE SCALE GENOMIC DNA]</scope>
    <source>
        <strain evidence="15 16">AK23</strain>
    </source>
</reference>
<name>W9UTL9_9GAMM</name>
<gene>
    <name evidence="15" type="primary">kefA</name>
    <name evidence="15" type="ORF">D791_02409</name>
</gene>
<feature type="domain" description="Mechanosensitive ion channel MscS C-terminal" evidence="13">
    <location>
        <begin position="1035"/>
        <end position="1117"/>
    </location>
</feature>
<dbReference type="Proteomes" id="UP000019464">
    <property type="component" value="Unassembled WGS sequence"/>
</dbReference>
<evidence type="ECO:0000256" key="6">
    <source>
        <dbReference type="ARBA" id="ARBA00023136"/>
    </source>
</evidence>
<dbReference type="Pfam" id="PF21082">
    <property type="entry name" value="MS_channel_3rd"/>
    <property type="match status" value="1"/>
</dbReference>
<evidence type="ECO:0000256" key="9">
    <source>
        <dbReference type="SAM" id="Phobius"/>
    </source>
</evidence>
<dbReference type="SUPFAM" id="SSF82861">
    <property type="entry name" value="Mechanosensitive channel protein MscS (YggB), transmembrane region"/>
    <property type="match status" value="1"/>
</dbReference>
<dbReference type="InterPro" id="IPR011014">
    <property type="entry name" value="MscS_channel_TM-2"/>
</dbReference>
<keyword evidence="10" id="KW-0732">Signal</keyword>
<feature type="chain" id="PRO_5004930014" evidence="10">
    <location>
        <begin position="39"/>
        <end position="1153"/>
    </location>
</feature>
<feature type="signal peptide" evidence="10">
    <location>
        <begin position="1"/>
        <end position="38"/>
    </location>
</feature>
<feature type="transmembrane region" description="Helical" evidence="9">
    <location>
        <begin position="723"/>
        <end position="742"/>
    </location>
</feature>
<feature type="transmembrane region" description="Helical" evidence="9">
    <location>
        <begin position="946"/>
        <end position="973"/>
    </location>
</feature>
<feature type="transmembrane region" description="Helical" evidence="9">
    <location>
        <begin position="919"/>
        <end position="940"/>
    </location>
</feature>
<evidence type="ECO:0000256" key="1">
    <source>
        <dbReference type="ARBA" id="ARBA00004651"/>
    </source>
</evidence>
<feature type="transmembrane region" description="Helical" evidence="9">
    <location>
        <begin position="649"/>
        <end position="669"/>
    </location>
</feature>
<evidence type="ECO:0000259" key="12">
    <source>
        <dbReference type="Pfam" id="PF12794"/>
    </source>
</evidence>
<evidence type="ECO:0000256" key="10">
    <source>
        <dbReference type="SAM" id="SignalP"/>
    </source>
</evidence>
<evidence type="ECO:0000256" key="3">
    <source>
        <dbReference type="ARBA" id="ARBA00022475"/>
    </source>
</evidence>
<comment type="subcellular location">
    <subcellularLocation>
        <location evidence="1">Cell membrane</location>
        <topology evidence="1">Multi-pass membrane protein</topology>
    </subcellularLocation>
</comment>
<keyword evidence="3" id="KW-1003">Cell membrane</keyword>
<evidence type="ECO:0000313" key="16">
    <source>
        <dbReference type="Proteomes" id="UP000019464"/>
    </source>
</evidence>
<dbReference type="InterPro" id="IPR052702">
    <property type="entry name" value="MscS-like_channel"/>
</dbReference>
<evidence type="ECO:0000259" key="11">
    <source>
        <dbReference type="Pfam" id="PF00924"/>
    </source>
</evidence>
<dbReference type="EMBL" id="AONB01000012">
    <property type="protein sequence ID" value="EXJ10578.1"/>
    <property type="molecule type" value="Genomic_DNA"/>
</dbReference>
<evidence type="ECO:0000259" key="14">
    <source>
        <dbReference type="Pfam" id="PF21088"/>
    </source>
</evidence>
<sequence length="1153" mass="131142">MPLEGLKTKMQSPFKYVSRVLCALLMCVLLSYSLTATANQPSHEVRLVESQQGLTQALETLDERLAPMLSVIDDTEAKQWLATPLSEPLEQLKQASETTEEQKQALQAAADIEKSSTERLLGALERVDVAKNINERRRVLEERIAEFELQLRQLPQTQEQMSLSDIESRMSELRVLRDQLAQDTEQKQQSLGRLEEQTRTLATQLSDLSRELLTRHPTDLPLEGLSPIEELVKQVDDRRRQARLLSLRLDQQSVTPRIELLKLEILAQEYQSVLLAELLRQLENEFNLRTSEEIRELNTQLVRLTERDPQVLLDFPDEIQDLRKRIDQIAVNYEVTRSLQQRRDEYTRLHEGLLQTLASVQERLEVSGLTDALGVQFLEEQRRLNDLKEQRGVVRDLERELAQSRLRSISLRDEIRLAPSVQSISVEATAQRQLSTLRRDILNAQLMSEQQLSEQLRQNEERLKILNTVIDQLDQTLKESLLWWPSHSAMSLEWVRSLPAALVQLLDPSVWSGIFSSLYLMLIYNPLLSALTLIAVLGVYLWGRRAKAELEALAEQVSHRYTDNIMLTLKAIGWSLLRVLPIPMLLFLSAFNLRRLDEAVLSNGVQVLGSVLNSTAAWWLAGHLFLLFTSEKGVGRAHFKWDPILLIRLRRSLTWFLPVQLLLIIFLALAFGHPSELVYDVFGRLGLFLVVFLNGLIAWQVLAPTTQTLEGFLASKQRKVLRFGFLAGTLALLALTFAGYLLTVGELLPKLVDTLMMLSLVWLVHCIAARALILSETHLRLKRFREQKAKQEAEEPSNVVGEGAIELPEQQLSIEHISQQTRSLLRTFTFTGLVFVLFLVWADVLPALTWLDGITLWSRITVVGEAELLSRVSLQDFMLALLLAGVFTLASRNLPGLVEILLARSHLMEAAHSYTVTTLLRYAITVVAVVTIFSLLGLRWSELQWMVAALTLGLGFGLQEVVANFVSGLIMLFERPVRVGDTITIGEFSGTVARIRTRATTIIDWDNREIVVPNKNFITERLINWTLSDNVTRLVLPIGVSYSSDPEQVMEILLRIANEHPLTLEDPAPSVYFTRFGDSALSFDLRVYVCQMSDRLVTTSNLNVAILKAFREANIEIAFPQMDIHIRDVPREMQPPVETRKPWQKGIKKPNLN</sequence>
<dbReference type="PATRIC" id="fig|1229521.3.peg.2440"/>
<dbReference type="OrthoDB" id="9799209at2"/>
<dbReference type="SUPFAM" id="SSF50182">
    <property type="entry name" value="Sm-like ribonucleoproteins"/>
    <property type="match status" value="1"/>
</dbReference>
<proteinExistence type="inferred from homology"/>
<keyword evidence="16" id="KW-1185">Reference proteome</keyword>
<feature type="region of interest" description="Disordered" evidence="8">
    <location>
        <begin position="1133"/>
        <end position="1153"/>
    </location>
</feature>
<dbReference type="InterPro" id="IPR006686">
    <property type="entry name" value="MscS_channel_CS"/>
</dbReference>
<evidence type="ECO:0000259" key="13">
    <source>
        <dbReference type="Pfam" id="PF21082"/>
    </source>
</evidence>
<reference evidence="16" key="1">
    <citation type="submission" date="2012-11" db="EMBL/GenBank/DDBJ databases">
        <authorList>
            <person name="Singh A."/>
            <person name="Pinnaka A.K."/>
            <person name="Vaidya B."/>
        </authorList>
    </citation>
    <scope>NUCLEOTIDE SEQUENCE [LARGE SCALE GENOMIC DNA]</scope>
    <source>
        <strain evidence="16">AK23</strain>
    </source>
</reference>
<feature type="transmembrane region" description="Helical" evidence="9">
    <location>
        <begin position="754"/>
        <end position="773"/>
    </location>
</feature>
<dbReference type="InterPro" id="IPR049278">
    <property type="entry name" value="MS_channel_C"/>
</dbReference>
<evidence type="ECO:0000256" key="4">
    <source>
        <dbReference type="ARBA" id="ARBA00022692"/>
    </source>
</evidence>
<evidence type="ECO:0000256" key="8">
    <source>
        <dbReference type="SAM" id="MobiDB-lite"/>
    </source>
</evidence>
<feature type="domain" description="Mechanosensitive ion channel inner membrane" evidence="12">
    <location>
        <begin position="527"/>
        <end position="857"/>
    </location>
</feature>
<dbReference type="Gene3D" id="3.30.70.100">
    <property type="match status" value="1"/>
</dbReference>
<evidence type="ECO:0000313" key="15">
    <source>
        <dbReference type="EMBL" id="EXJ10578.1"/>
    </source>
</evidence>
<keyword evidence="6 9" id="KW-0472">Membrane</keyword>
<dbReference type="InterPro" id="IPR025692">
    <property type="entry name" value="MscS_IM_dom1"/>
</dbReference>
<comment type="caution">
    <text evidence="15">The sequence shown here is derived from an EMBL/GenBank/DDBJ whole genome shotgun (WGS) entry which is preliminary data.</text>
</comment>
<dbReference type="InterPro" id="IPR006685">
    <property type="entry name" value="MscS_channel_2nd"/>
</dbReference>
<dbReference type="PANTHER" id="PTHR30347">
    <property type="entry name" value="POTASSIUM CHANNEL RELATED"/>
    <property type="match status" value="1"/>
</dbReference>
<keyword evidence="5 9" id="KW-1133">Transmembrane helix</keyword>
<feature type="transmembrane region" description="Helical" evidence="9">
    <location>
        <begin position="824"/>
        <end position="842"/>
    </location>
</feature>
<feature type="coiled-coil region" evidence="7">
    <location>
        <begin position="89"/>
        <end position="211"/>
    </location>
</feature>
<dbReference type="Pfam" id="PF00924">
    <property type="entry name" value="MS_channel_2nd"/>
    <property type="match status" value="1"/>
</dbReference>
<dbReference type="Gene3D" id="1.10.287.1260">
    <property type="match status" value="1"/>
</dbReference>
<dbReference type="InterPro" id="IPR023408">
    <property type="entry name" value="MscS_beta-dom_sf"/>
</dbReference>
<dbReference type="Pfam" id="PF21088">
    <property type="entry name" value="MS_channel_1st"/>
    <property type="match status" value="1"/>
</dbReference>
<accession>W9UTL9</accession>
<dbReference type="InterPro" id="IPR011066">
    <property type="entry name" value="MscS_channel_C_sf"/>
</dbReference>
<dbReference type="PROSITE" id="PS01246">
    <property type="entry name" value="UPF0003"/>
    <property type="match status" value="1"/>
</dbReference>
<dbReference type="PANTHER" id="PTHR30347:SF1">
    <property type="entry name" value="MECHANOSENSITIVE CHANNEL MSCK"/>
    <property type="match status" value="1"/>
</dbReference>
<feature type="transmembrane region" description="Helical" evidence="9">
    <location>
        <begin position="564"/>
        <end position="587"/>
    </location>
</feature>
<feature type="coiled-coil region" evidence="7">
    <location>
        <begin position="439"/>
        <end position="476"/>
    </location>
</feature>
<dbReference type="GO" id="GO:0005886">
    <property type="term" value="C:plasma membrane"/>
    <property type="evidence" value="ECO:0007669"/>
    <property type="project" value="UniProtKB-SubCell"/>
</dbReference>
<feature type="coiled-coil region" evidence="7">
    <location>
        <begin position="387"/>
        <end position="414"/>
    </location>
</feature>
<dbReference type="InterPro" id="IPR049142">
    <property type="entry name" value="MS_channel_1st"/>
</dbReference>
<dbReference type="AlphaFoldDB" id="W9UTL9"/>
<feature type="transmembrane region" description="Helical" evidence="9">
    <location>
        <begin position="681"/>
        <end position="702"/>
    </location>
</feature>